<dbReference type="AlphaFoldDB" id="U5YE03"/>
<dbReference type="FunFam" id="3.30.1490.10:FF:000001">
    <property type="entry name" value="30S ribosomal protein S8"/>
    <property type="match status" value="1"/>
</dbReference>
<proteinExistence type="inferred from homology"/>
<evidence type="ECO:0000256" key="1">
    <source>
        <dbReference type="ARBA" id="ARBA00006471"/>
    </source>
</evidence>
<dbReference type="GeneID" id="17622545"/>
<dbReference type="GO" id="GO:0005840">
    <property type="term" value="C:ribosome"/>
    <property type="evidence" value="ECO:0007669"/>
    <property type="project" value="UniProtKB-KW"/>
</dbReference>
<sequence length="126" mass="14377">MDNIANILSSIENAQRRQKLCCFLPFSKKTQHILHILFIEGYIRGFKINQGFQVYLKYSEDREEGSSLFKIKRISKPGKKIYIPAKKINKIKRGLGILILSTSKGVLSDRDARYLQLGGEVVAAVY</sequence>
<dbReference type="PROSITE" id="PS00053">
    <property type="entry name" value="RIBOSOMAL_S8"/>
    <property type="match status" value="1"/>
</dbReference>
<dbReference type="Pfam" id="PF00410">
    <property type="entry name" value="Ribosomal_S8"/>
    <property type="match status" value="1"/>
</dbReference>
<accession>U5YE03</accession>
<dbReference type="GO" id="GO:0003735">
    <property type="term" value="F:structural constituent of ribosome"/>
    <property type="evidence" value="ECO:0007669"/>
    <property type="project" value="InterPro"/>
</dbReference>
<dbReference type="PANTHER" id="PTHR11758">
    <property type="entry name" value="40S RIBOSOMAL PROTEIN S15A"/>
    <property type="match status" value="1"/>
</dbReference>
<protein>
    <submittedName>
        <fullName evidence="5">Ribosomal protein S8</fullName>
    </submittedName>
</protein>
<dbReference type="GO" id="GO:0005737">
    <property type="term" value="C:cytoplasm"/>
    <property type="evidence" value="ECO:0007669"/>
    <property type="project" value="UniProtKB-ARBA"/>
</dbReference>
<dbReference type="GO" id="GO:0006412">
    <property type="term" value="P:translation"/>
    <property type="evidence" value="ECO:0007669"/>
    <property type="project" value="InterPro"/>
</dbReference>
<dbReference type="NCBIfam" id="NF001109">
    <property type="entry name" value="PRK00136.1"/>
    <property type="match status" value="1"/>
</dbReference>
<dbReference type="InterPro" id="IPR047863">
    <property type="entry name" value="Ribosomal_uS8_CS"/>
</dbReference>
<dbReference type="InterPro" id="IPR035987">
    <property type="entry name" value="Ribosomal_uS8_sf"/>
</dbReference>
<evidence type="ECO:0000256" key="3">
    <source>
        <dbReference type="ARBA" id="ARBA00023274"/>
    </source>
</evidence>
<dbReference type="RefSeq" id="YP_008802555.1">
    <property type="nucleotide sequence ID" value="NC_022797.1"/>
</dbReference>
<gene>
    <name evidence="5" type="primary">rps8</name>
</gene>
<dbReference type="InterPro" id="IPR000630">
    <property type="entry name" value="Ribosomal_uS8"/>
</dbReference>
<dbReference type="EMBL" id="KF060939">
    <property type="protein sequence ID" value="AGZ90208.1"/>
    <property type="molecule type" value="Genomic_DNA"/>
</dbReference>
<name>U5YE03_MONSK</name>
<evidence type="ECO:0000256" key="2">
    <source>
        <dbReference type="ARBA" id="ARBA00022980"/>
    </source>
</evidence>
<dbReference type="Gene3D" id="3.30.1490.10">
    <property type="match status" value="1"/>
</dbReference>
<reference evidence="5" key="1">
    <citation type="journal article" date="2013" name="Genome Biol. Evol.">
        <title>Tracing the evolution of streptophyte algae and their mitochondrial genome.</title>
        <authorList>
            <person name="Turmel M."/>
            <person name="Otis C."/>
            <person name="Lemieux C."/>
        </authorList>
    </citation>
    <scope>NUCLEOTIDE SEQUENCE</scope>
</reference>
<dbReference type="SUPFAM" id="SSF56047">
    <property type="entry name" value="Ribosomal protein S8"/>
    <property type="match status" value="1"/>
</dbReference>
<organism evidence="5">
    <name type="scientific">Monomastix sp. (strain OKE-1)</name>
    <dbReference type="NCBI Taxonomy" id="141716"/>
    <lineage>
        <taxon>Eukaryota</taxon>
        <taxon>Viridiplantae</taxon>
        <taxon>Chlorophyta</taxon>
        <taxon>Mamiellophyceae</taxon>
        <taxon>Monomastigales</taxon>
        <taxon>Monomastigaceae</taxon>
        <taxon>Monomastix</taxon>
    </lineage>
</organism>
<keyword evidence="5" id="KW-0496">Mitochondrion</keyword>
<comment type="similarity">
    <text evidence="1 4">Belongs to the universal ribosomal protein uS8 family.</text>
</comment>
<evidence type="ECO:0000256" key="4">
    <source>
        <dbReference type="RuleBase" id="RU003660"/>
    </source>
</evidence>
<keyword evidence="2 4" id="KW-0689">Ribosomal protein</keyword>
<dbReference type="GO" id="GO:1990904">
    <property type="term" value="C:ribonucleoprotein complex"/>
    <property type="evidence" value="ECO:0007669"/>
    <property type="project" value="UniProtKB-KW"/>
</dbReference>
<evidence type="ECO:0000313" key="5">
    <source>
        <dbReference type="EMBL" id="AGZ90208.1"/>
    </source>
</evidence>
<geneLocation type="mitochondrion" evidence="5"/>
<keyword evidence="3 4" id="KW-0687">Ribonucleoprotein</keyword>
<dbReference type="Gene3D" id="3.30.1370.30">
    <property type="match status" value="1"/>
</dbReference>